<gene>
    <name evidence="1" type="ORF">FCI23_00085</name>
</gene>
<accession>A0A4U0SWS3</accession>
<comment type="caution">
    <text evidence="1">The sequence shown here is derived from an EMBL/GenBank/DDBJ whole genome shotgun (WGS) entry which is preliminary data.</text>
</comment>
<proteinExistence type="predicted"/>
<protein>
    <submittedName>
        <fullName evidence="1">Uncharacterized protein</fullName>
    </submittedName>
</protein>
<dbReference type="RefSeq" id="WP_136721336.1">
    <property type="nucleotide sequence ID" value="NZ_SUMC01000001.1"/>
</dbReference>
<evidence type="ECO:0000313" key="1">
    <source>
        <dbReference type="EMBL" id="TKA13181.1"/>
    </source>
</evidence>
<evidence type="ECO:0000313" key="2">
    <source>
        <dbReference type="Proteomes" id="UP000305778"/>
    </source>
</evidence>
<sequence length="279" mass="29165">MLPLAALSTGSAAAKSDSPLGLPAYSSIPRNLPASVLSWGFQVTSTSEVGDEVELAPGLIIRPRVLDSVRVVMSSLACQSGRWNTSNCVSARGSSFTHPLTVNVYAVDNSTSTPKPGALLATRTQTTRIAYRPSADSTRCTGANAGRWYDSLTRTCNASIAQTVTFDVPGMVKLPRQIIWTIAYNTTTAGYHPIGAAPCVTSAPGCPYDALNVGIQTFPGAPFVGTDVDPNGAFLNSSVGSMYCDGGMGGTGTLRLDTDNTGTCWTGNTPLAEIKTRFL</sequence>
<reference evidence="1 2" key="1">
    <citation type="submission" date="2019-04" db="EMBL/GenBank/DDBJ databases">
        <title>Streptomyces oryziradicis sp. nov., a novel actinomycete isolated from rhizosphere soil of rice (Oryza sativa L.).</title>
        <authorList>
            <person name="Li C."/>
        </authorList>
    </citation>
    <scope>NUCLEOTIDE SEQUENCE [LARGE SCALE GENOMIC DNA]</scope>
    <source>
        <strain evidence="1 2">NEAU-C40</strain>
    </source>
</reference>
<dbReference type="Proteomes" id="UP000305778">
    <property type="component" value="Unassembled WGS sequence"/>
</dbReference>
<dbReference type="EMBL" id="SUMC01000001">
    <property type="protein sequence ID" value="TKA13181.1"/>
    <property type="molecule type" value="Genomic_DNA"/>
</dbReference>
<dbReference type="OrthoDB" id="4030341at2"/>
<dbReference type="AlphaFoldDB" id="A0A4U0SWS3"/>
<name>A0A4U0SWS3_9ACTN</name>
<organism evidence="1 2">
    <name type="scientific">Actinacidiphila oryziradicis</name>
    <dbReference type="NCBI Taxonomy" id="2571141"/>
    <lineage>
        <taxon>Bacteria</taxon>
        <taxon>Bacillati</taxon>
        <taxon>Actinomycetota</taxon>
        <taxon>Actinomycetes</taxon>
        <taxon>Kitasatosporales</taxon>
        <taxon>Streptomycetaceae</taxon>
        <taxon>Actinacidiphila</taxon>
    </lineage>
</organism>
<keyword evidence="2" id="KW-1185">Reference proteome</keyword>